<keyword evidence="4" id="KW-1185">Reference proteome</keyword>
<proteinExistence type="inferred from homology"/>
<name>A0A9P5Q4D3_9AGAR</name>
<dbReference type="GO" id="GO:0001682">
    <property type="term" value="P:tRNA 5'-leader removal"/>
    <property type="evidence" value="ECO:0007669"/>
    <property type="project" value="InterPro"/>
</dbReference>
<dbReference type="GO" id="GO:0033204">
    <property type="term" value="F:ribonuclease P RNA binding"/>
    <property type="evidence" value="ECO:0007669"/>
    <property type="project" value="TreeGrafter"/>
</dbReference>
<dbReference type="Pfam" id="PF01900">
    <property type="entry name" value="RNase_P_Rpp14"/>
    <property type="match status" value="1"/>
</dbReference>
<comment type="similarity">
    <text evidence="1">Belongs to the eukaryotic/archaeal RNase P protein component 2 family.</text>
</comment>
<dbReference type="GO" id="GO:0030681">
    <property type="term" value="C:multimeric ribonuclease P complex"/>
    <property type="evidence" value="ECO:0007669"/>
    <property type="project" value="TreeGrafter"/>
</dbReference>
<comment type="caution">
    <text evidence="3">The sequence shown here is derived from an EMBL/GenBank/DDBJ whole genome shotgun (WGS) entry which is preliminary data.</text>
</comment>
<dbReference type="OrthoDB" id="24745at2759"/>
<evidence type="ECO:0000256" key="1">
    <source>
        <dbReference type="ARBA" id="ARBA00010800"/>
    </source>
</evidence>
<dbReference type="Proteomes" id="UP000772434">
    <property type="component" value="Unassembled WGS sequence"/>
</dbReference>
<protein>
    <submittedName>
        <fullName evidence="3">Uncharacterized protein</fullName>
    </submittedName>
</protein>
<dbReference type="GO" id="GO:0005730">
    <property type="term" value="C:nucleolus"/>
    <property type="evidence" value="ECO:0007669"/>
    <property type="project" value="TreeGrafter"/>
</dbReference>
<dbReference type="InterPro" id="IPR038085">
    <property type="entry name" value="Rnp2-like_sf"/>
</dbReference>
<accession>A0A9P5Q4D3</accession>
<dbReference type="AlphaFoldDB" id="A0A9P5Q4D3"/>
<dbReference type="PANTHER" id="PTHR15441">
    <property type="entry name" value="RIBONUCLEASE P PROTEIN SUBUNIT P14"/>
    <property type="match status" value="1"/>
</dbReference>
<sequence length="151" mass="16712">MVRFKNRWLLVEFIPTSSSASILSIPDTNPNLDSDGKQIFAALKKSVLSHYGTLDGYYSPVTNICIIGVGREHHKIAWGAVTMLSDIDRVKCIPHVIHVSGTIKQVQLAAIAHNREVIARHRAQANAPVAYRDSYDAYLNSSVQDIEGLQD</sequence>
<dbReference type="GO" id="GO:0000172">
    <property type="term" value="C:ribonuclease MRP complex"/>
    <property type="evidence" value="ECO:0007669"/>
    <property type="project" value="TreeGrafter"/>
</dbReference>
<reference evidence="3" key="1">
    <citation type="submission" date="2020-11" db="EMBL/GenBank/DDBJ databases">
        <authorList>
            <consortium name="DOE Joint Genome Institute"/>
            <person name="Ahrendt S."/>
            <person name="Riley R."/>
            <person name="Andreopoulos W."/>
            <person name="Labutti K."/>
            <person name="Pangilinan J."/>
            <person name="Ruiz-Duenas F.J."/>
            <person name="Barrasa J.M."/>
            <person name="Sanchez-Garcia M."/>
            <person name="Camarero S."/>
            <person name="Miyauchi S."/>
            <person name="Serrano A."/>
            <person name="Linde D."/>
            <person name="Babiker R."/>
            <person name="Drula E."/>
            <person name="Ayuso-Fernandez I."/>
            <person name="Pacheco R."/>
            <person name="Padilla G."/>
            <person name="Ferreira P."/>
            <person name="Barriuso J."/>
            <person name="Kellner H."/>
            <person name="Castanera R."/>
            <person name="Alfaro M."/>
            <person name="Ramirez L."/>
            <person name="Pisabarro A.G."/>
            <person name="Kuo A."/>
            <person name="Tritt A."/>
            <person name="Lipzen A."/>
            <person name="He G."/>
            <person name="Yan M."/>
            <person name="Ng V."/>
            <person name="Cullen D."/>
            <person name="Martin F."/>
            <person name="Rosso M.-N."/>
            <person name="Henrissat B."/>
            <person name="Hibbett D."/>
            <person name="Martinez A.T."/>
            <person name="Grigoriev I.V."/>
        </authorList>
    </citation>
    <scope>NUCLEOTIDE SEQUENCE</scope>
    <source>
        <strain evidence="3">AH 40177</strain>
    </source>
</reference>
<dbReference type="EMBL" id="JADNRY010000013">
    <property type="protein sequence ID" value="KAF9074473.1"/>
    <property type="molecule type" value="Genomic_DNA"/>
</dbReference>
<evidence type="ECO:0000313" key="4">
    <source>
        <dbReference type="Proteomes" id="UP000772434"/>
    </source>
</evidence>
<dbReference type="InterPro" id="IPR002759">
    <property type="entry name" value="Pop5/Rpp14/Rnp2-like"/>
</dbReference>
<gene>
    <name evidence="3" type="ORF">BDP27DRAFT_1381302</name>
</gene>
<dbReference type="PANTHER" id="PTHR15441:SF2">
    <property type="entry name" value="RIBONUCLEASE P_MRP PROTEIN SUBUNIT POP5"/>
    <property type="match status" value="1"/>
</dbReference>
<dbReference type="SUPFAM" id="SSF160350">
    <property type="entry name" value="Rnp2-like"/>
    <property type="match status" value="1"/>
</dbReference>
<organism evidence="3 4">
    <name type="scientific">Rhodocollybia butyracea</name>
    <dbReference type="NCBI Taxonomy" id="206335"/>
    <lineage>
        <taxon>Eukaryota</taxon>
        <taxon>Fungi</taxon>
        <taxon>Dikarya</taxon>
        <taxon>Basidiomycota</taxon>
        <taxon>Agaricomycotina</taxon>
        <taxon>Agaricomycetes</taxon>
        <taxon>Agaricomycetidae</taxon>
        <taxon>Agaricales</taxon>
        <taxon>Marasmiineae</taxon>
        <taxon>Omphalotaceae</taxon>
        <taxon>Rhodocollybia</taxon>
    </lineage>
</organism>
<evidence type="ECO:0000256" key="2">
    <source>
        <dbReference type="ARBA" id="ARBA00022694"/>
    </source>
</evidence>
<dbReference type="Gene3D" id="3.30.70.3250">
    <property type="entry name" value="Ribonuclease P, Pop5 subunit"/>
    <property type="match status" value="1"/>
</dbReference>
<keyword evidence="2" id="KW-0819">tRNA processing</keyword>
<evidence type="ECO:0000313" key="3">
    <source>
        <dbReference type="EMBL" id="KAF9074473.1"/>
    </source>
</evidence>